<protein>
    <submittedName>
        <fullName evidence="1">Uncharacterized protein</fullName>
    </submittedName>
</protein>
<dbReference type="EMBL" id="JACHKY010000006">
    <property type="protein sequence ID" value="MBB4799408.1"/>
    <property type="molecule type" value="Genomic_DNA"/>
</dbReference>
<keyword evidence="2" id="KW-1185">Reference proteome</keyword>
<evidence type="ECO:0000313" key="2">
    <source>
        <dbReference type="Proteomes" id="UP000539957"/>
    </source>
</evidence>
<proteinExistence type="predicted"/>
<accession>A0A7W7ISC0</accession>
<dbReference type="RefSeq" id="WP_184272629.1">
    <property type="nucleotide sequence ID" value="NZ_JACHKY010000006.1"/>
</dbReference>
<evidence type="ECO:0000313" key="1">
    <source>
        <dbReference type="EMBL" id="MBB4799408.1"/>
    </source>
</evidence>
<reference evidence="1 2" key="1">
    <citation type="submission" date="2020-08" db="EMBL/GenBank/DDBJ databases">
        <title>Functional genomics of gut bacteria from endangered species of beetles.</title>
        <authorList>
            <person name="Carlos-Shanley C."/>
        </authorList>
    </citation>
    <scope>NUCLEOTIDE SEQUENCE [LARGE SCALE GENOMIC DNA]</scope>
    <source>
        <strain evidence="1 2">S00123</strain>
    </source>
</reference>
<dbReference type="Proteomes" id="UP000539957">
    <property type="component" value="Unassembled WGS sequence"/>
</dbReference>
<comment type="caution">
    <text evidence="1">The sequence shown here is derived from an EMBL/GenBank/DDBJ whole genome shotgun (WGS) entry which is preliminary data.</text>
</comment>
<name>A0A7W7ISC0_9CAUL</name>
<sequence length="77" mass="8341">MTFRPTTLERAYQLAGSGACRTVSDVKQALQIEGYDRIQDSLYGGTITAALRKLCQAHYVGGPAETSTADQDEEEDA</sequence>
<dbReference type="AlphaFoldDB" id="A0A7W7ISC0"/>
<gene>
    <name evidence="1" type="ORF">HNP32_003166</name>
</gene>
<organism evidence="1 2">
    <name type="scientific">Brevundimonas bullata</name>
    <dbReference type="NCBI Taxonomy" id="13160"/>
    <lineage>
        <taxon>Bacteria</taxon>
        <taxon>Pseudomonadati</taxon>
        <taxon>Pseudomonadota</taxon>
        <taxon>Alphaproteobacteria</taxon>
        <taxon>Caulobacterales</taxon>
        <taxon>Caulobacteraceae</taxon>
        <taxon>Brevundimonas</taxon>
    </lineage>
</organism>